<sequence length="272" mass="31924">MNNLNDPQEWNIRPDLGVNGGVGDGNKWNYALLVPIVGLAAFRWIWSRESQREVLEVKNKYDKSMQAIRDDIERKYKETLTENRRETIHLELELEKQKKHAEGCRQAMALQSQQLMEERRRLSQEREALTGEKRREMQVGATGALFHNALEKESESEWYEGAMAALREVEEGLLKRQEAFCSVLVPREKRLEIETGLLVRAVQEQSLARLDIERGLKDIFSNDRKCAQYMNMDKRKNGSLMWVYLRYWQLQVTLQKHRRAEATLLETKSCNL</sequence>
<accession>A0ACC2FJB3</accession>
<proteinExistence type="predicted"/>
<name>A0ACC2FJB3_DALPE</name>
<evidence type="ECO:0000313" key="2">
    <source>
        <dbReference type="Proteomes" id="UP001157502"/>
    </source>
</evidence>
<gene>
    <name evidence="1" type="ORF">DPEC_G00284260</name>
</gene>
<comment type="caution">
    <text evidence="1">The sequence shown here is derived from an EMBL/GenBank/DDBJ whole genome shotgun (WGS) entry which is preliminary data.</text>
</comment>
<dbReference type="EMBL" id="CM055753">
    <property type="protein sequence ID" value="KAJ7991476.1"/>
    <property type="molecule type" value="Genomic_DNA"/>
</dbReference>
<evidence type="ECO:0000313" key="1">
    <source>
        <dbReference type="EMBL" id="KAJ7991476.1"/>
    </source>
</evidence>
<organism evidence="1 2">
    <name type="scientific">Dallia pectoralis</name>
    <name type="common">Alaska blackfish</name>
    <dbReference type="NCBI Taxonomy" id="75939"/>
    <lineage>
        <taxon>Eukaryota</taxon>
        <taxon>Metazoa</taxon>
        <taxon>Chordata</taxon>
        <taxon>Craniata</taxon>
        <taxon>Vertebrata</taxon>
        <taxon>Euteleostomi</taxon>
        <taxon>Actinopterygii</taxon>
        <taxon>Neopterygii</taxon>
        <taxon>Teleostei</taxon>
        <taxon>Protacanthopterygii</taxon>
        <taxon>Esociformes</taxon>
        <taxon>Umbridae</taxon>
        <taxon>Dallia</taxon>
    </lineage>
</organism>
<protein>
    <submittedName>
        <fullName evidence="1">Uncharacterized protein</fullName>
    </submittedName>
</protein>
<keyword evidence="2" id="KW-1185">Reference proteome</keyword>
<dbReference type="Proteomes" id="UP001157502">
    <property type="component" value="Chromosome 26"/>
</dbReference>
<reference evidence="1" key="1">
    <citation type="submission" date="2021-05" db="EMBL/GenBank/DDBJ databases">
        <authorList>
            <person name="Pan Q."/>
            <person name="Jouanno E."/>
            <person name="Zahm M."/>
            <person name="Klopp C."/>
            <person name="Cabau C."/>
            <person name="Louis A."/>
            <person name="Berthelot C."/>
            <person name="Parey E."/>
            <person name="Roest Crollius H."/>
            <person name="Montfort J."/>
            <person name="Robinson-Rechavi M."/>
            <person name="Bouchez O."/>
            <person name="Lampietro C."/>
            <person name="Lopez Roques C."/>
            <person name="Donnadieu C."/>
            <person name="Postlethwait J."/>
            <person name="Bobe J."/>
            <person name="Dillon D."/>
            <person name="Chandos A."/>
            <person name="von Hippel F."/>
            <person name="Guiguen Y."/>
        </authorList>
    </citation>
    <scope>NUCLEOTIDE SEQUENCE</scope>
    <source>
        <strain evidence="1">YG-Jan2019</strain>
    </source>
</reference>